<evidence type="ECO:0000256" key="2">
    <source>
        <dbReference type="ARBA" id="ARBA00009045"/>
    </source>
</evidence>
<dbReference type="Pfam" id="PF01694">
    <property type="entry name" value="Rhomboid"/>
    <property type="match status" value="1"/>
</dbReference>
<comment type="subcellular location">
    <subcellularLocation>
        <location evidence="1">Membrane</location>
        <topology evidence="1">Multi-pass membrane protein</topology>
    </subcellularLocation>
</comment>
<feature type="transmembrane region" description="Helical" evidence="8">
    <location>
        <begin position="504"/>
        <end position="520"/>
    </location>
</feature>
<dbReference type="InterPro" id="IPR050925">
    <property type="entry name" value="Rhomboid_protease_S54"/>
</dbReference>
<evidence type="ECO:0000259" key="9">
    <source>
        <dbReference type="Pfam" id="PF01694"/>
    </source>
</evidence>
<dbReference type="GO" id="GO:0016020">
    <property type="term" value="C:membrane"/>
    <property type="evidence" value="ECO:0007669"/>
    <property type="project" value="UniProtKB-SubCell"/>
</dbReference>
<evidence type="ECO:0000256" key="5">
    <source>
        <dbReference type="ARBA" id="ARBA00022989"/>
    </source>
</evidence>
<evidence type="ECO:0000256" key="1">
    <source>
        <dbReference type="ARBA" id="ARBA00004141"/>
    </source>
</evidence>
<dbReference type="GO" id="GO:0004252">
    <property type="term" value="F:serine-type endopeptidase activity"/>
    <property type="evidence" value="ECO:0007669"/>
    <property type="project" value="InterPro"/>
</dbReference>
<feature type="domain" description="Peptidase S54 rhomboid" evidence="9">
    <location>
        <begin position="399"/>
        <end position="558"/>
    </location>
</feature>
<reference evidence="10 11" key="1">
    <citation type="journal article" date="2013" name="PLoS ONE">
        <title>Genomic and secretomic analyses reveal unique features of the lignocellulolytic enzyme system of Penicillium decumbens.</title>
        <authorList>
            <person name="Liu G."/>
            <person name="Zhang L."/>
            <person name="Wei X."/>
            <person name="Zou G."/>
            <person name="Qin Y."/>
            <person name="Ma L."/>
            <person name="Li J."/>
            <person name="Zheng H."/>
            <person name="Wang S."/>
            <person name="Wang C."/>
            <person name="Xun L."/>
            <person name="Zhao G.-P."/>
            <person name="Zhou Z."/>
            <person name="Qu Y."/>
        </authorList>
    </citation>
    <scope>NUCLEOTIDE SEQUENCE [LARGE SCALE GENOMIC DNA]</scope>
    <source>
        <strain evidence="11">114-2 / CGMCC 5302</strain>
    </source>
</reference>
<evidence type="ECO:0000313" key="10">
    <source>
        <dbReference type="EMBL" id="EPS29455.1"/>
    </source>
</evidence>
<dbReference type="InterPro" id="IPR035952">
    <property type="entry name" value="Rhomboid-like_sf"/>
</dbReference>
<dbReference type="EMBL" id="KB644411">
    <property type="protein sequence ID" value="EPS29455.1"/>
    <property type="molecule type" value="Genomic_DNA"/>
</dbReference>
<evidence type="ECO:0000256" key="6">
    <source>
        <dbReference type="ARBA" id="ARBA00023136"/>
    </source>
</evidence>
<evidence type="ECO:0000313" key="11">
    <source>
        <dbReference type="Proteomes" id="UP000019376"/>
    </source>
</evidence>
<evidence type="ECO:0000256" key="7">
    <source>
        <dbReference type="SAM" id="MobiDB-lite"/>
    </source>
</evidence>
<dbReference type="HOGENOM" id="CLU_026938_0_0_1"/>
<comment type="similarity">
    <text evidence="2">Belongs to the peptidase S54 family.</text>
</comment>
<organism evidence="10 11">
    <name type="scientific">Penicillium oxalicum (strain 114-2 / CGMCC 5302)</name>
    <name type="common">Penicillium decumbens</name>
    <dbReference type="NCBI Taxonomy" id="933388"/>
    <lineage>
        <taxon>Eukaryota</taxon>
        <taxon>Fungi</taxon>
        <taxon>Dikarya</taxon>
        <taxon>Ascomycota</taxon>
        <taxon>Pezizomycotina</taxon>
        <taxon>Eurotiomycetes</taxon>
        <taxon>Eurotiomycetidae</taxon>
        <taxon>Eurotiales</taxon>
        <taxon>Aspergillaceae</taxon>
        <taxon>Penicillium</taxon>
    </lineage>
</organism>
<feature type="region of interest" description="Disordered" evidence="7">
    <location>
        <begin position="69"/>
        <end position="108"/>
    </location>
</feature>
<keyword evidence="11" id="KW-1185">Reference proteome</keyword>
<proteinExistence type="inferred from homology"/>
<dbReference type="STRING" id="933388.S7ZFK5"/>
<keyword evidence="3 8" id="KW-0812">Transmembrane</keyword>
<dbReference type="PhylomeDB" id="S7ZFK5"/>
<feature type="transmembrane region" description="Helical" evidence="8">
    <location>
        <begin position="356"/>
        <end position="376"/>
    </location>
</feature>
<dbReference type="Proteomes" id="UP000019376">
    <property type="component" value="Unassembled WGS sequence"/>
</dbReference>
<feature type="compositionally biased region" description="Low complexity" evidence="7">
    <location>
        <begin position="86"/>
        <end position="98"/>
    </location>
</feature>
<keyword evidence="4" id="KW-0378">Hydrolase</keyword>
<keyword evidence="5 8" id="KW-1133">Transmembrane helix</keyword>
<accession>S7ZFK5</accession>
<evidence type="ECO:0000256" key="4">
    <source>
        <dbReference type="ARBA" id="ARBA00022801"/>
    </source>
</evidence>
<sequence>MSNVLWVAWRIPCAGLRSSGVSPPAELFRQQPHILRMTPWKTCASPARRFLNLRHGTPLARNWATRNAKHNLNDSQNYHQRRTKRTTAATRSPTRSAAESFPGGKPRSEKQIRNIFASDTISAGLGNRTLAVLQARRVQGTLDLDLPIDITRSVSQPQLDAALEWLRQNFPLDEDAAILARIEREEYEAEQKLVRRAEELGLYKPQSGSYDAELGENKSVYGKSVLKEVREKNEKRLLAEKERKRQQWLEGEQLELEQLQRQVQGNTALQKYQEAGLTEARPRADPNERPYLAWVQKHHIAATQMPADSADLTTAQRLLLPSLFALATLALCYLFAQNYEAPARQDRMWPDVPPAAATVGAIIGANIAVTLMWKYVPPAWKLLNRYFVIVPFYPRALGILGSTFSHQTWRHLATNMMVLGLMGTRVHDELGRGNFLAIYVASGAIGSMVSLSRSVLLGHLGMTSLGASAATSGIVAAWCMYHFDDKITMWILPRELRETIWTQGWIFLACLIATEVFSMVTPARFLRVWPLSRLTKMDHAAHLGGYLTGAGCGYALIQQRRAREQRRARDSGWFDKFGR</sequence>
<feature type="transmembrane region" description="Helical" evidence="8">
    <location>
        <begin position="540"/>
        <end position="557"/>
    </location>
</feature>
<dbReference type="FunFam" id="1.20.1540.10:FF:000012">
    <property type="entry name" value="Rhomboid family protein"/>
    <property type="match status" value="1"/>
</dbReference>
<evidence type="ECO:0000256" key="8">
    <source>
        <dbReference type="SAM" id="Phobius"/>
    </source>
</evidence>
<dbReference type="eggNOG" id="KOG2980">
    <property type="taxonomic scope" value="Eukaryota"/>
</dbReference>
<keyword evidence="6 8" id="KW-0472">Membrane</keyword>
<dbReference type="GO" id="GO:0006465">
    <property type="term" value="P:signal peptide processing"/>
    <property type="evidence" value="ECO:0007669"/>
    <property type="project" value="TreeGrafter"/>
</dbReference>
<dbReference type="PANTHER" id="PTHR43731">
    <property type="entry name" value="RHOMBOID PROTEASE"/>
    <property type="match status" value="1"/>
</dbReference>
<gene>
    <name evidence="10" type="ORF">PDE_04404</name>
</gene>
<dbReference type="OrthoDB" id="10260614at2759"/>
<dbReference type="SUPFAM" id="SSF144091">
    <property type="entry name" value="Rhomboid-like"/>
    <property type="match status" value="1"/>
</dbReference>
<dbReference type="PANTHER" id="PTHR43731:SF14">
    <property type="entry name" value="PRESENILIN-ASSOCIATED RHOMBOID-LIKE PROTEIN, MITOCHONDRIAL"/>
    <property type="match status" value="1"/>
</dbReference>
<dbReference type="InterPro" id="IPR022764">
    <property type="entry name" value="Peptidase_S54_rhomboid_dom"/>
</dbReference>
<dbReference type="AlphaFoldDB" id="S7ZFK5"/>
<feature type="transmembrane region" description="Helical" evidence="8">
    <location>
        <begin position="318"/>
        <end position="336"/>
    </location>
</feature>
<feature type="transmembrane region" description="Helical" evidence="8">
    <location>
        <begin position="462"/>
        <end position="483"/>
    </location>
</feature>
<feature type="transmembrane region" description="Helical" evidence="8">
    <location>
        <begin position="435"/>
        <end position="456"/>
    </location>
</feature>
<dbReference type="Gene3D" id="1.20.1540.10">
    <property type="entry name" value="Rhomboid-like"/>
    <property type="match status" value="1"/>
</dbReference>
<protein>
    <recommendedName>
        <fullName evidence="9">Peptidase S54 rhomboid domain-containing protein</fullName>
    </recommendedName>
</protein>
<name>S7ZFK5_PENO1</name>
<evidence type="ECO:0000256" key="3">
    <source>
        <dbReference type="ARBA" id="ARBA00022692"/>
    </source>
</evidence>